<dbReference type="Gene3D" id="1.10.510.10">
    <property type="entry name" value="Transferase(Phosphotransferase) domain 1"/>
    <property type="match status" value="1"/>
</dbReference>
<sequence>MDVFNLLVCAALLVCFLSAHPVCGDAELRALMEIKLALDPSNKILTSWTGEGDPCDSVSFVGVACNEHRKVANISLPSKGLSGWISPAVAELKCLSGLYLQYNSLSGVIPKEIGGLAELSDLYLDLNSLTGSIPSEIGNMESLQVLNLCCNQFNGSIPTELGSLKKLNTLSLQNNQLTGSVPAELADIPLLKHLYLQNNALSGAIPPALRRLNQEFHYENNPGLCGAGFTALRDCNATMDGTNVFRPGLSSLTNRTISGRKSLPQPVNLTMHCNQTHCSGSSKVKQVAVIAGVVTLSIALASGAFLSFFLYRRRKQKLGSTVDSFDDRVSSDLATDFRSKSASPLVGLEYANNWDPMADDRNWNDLSQEVLNQYRFNLEEVESATQYFNEANLLGRSKFSSVYKGLLRDGCFVAIRSINITSCKSEEADFVRGLHLLTSLKHENLVRLRGFCCSKARGECFLVYDYAAKGSLSQYLDAEAGSYKILDWSTRIRVINGIAKGIDYLHGIELYSNKSPIVHQNISTNKVVIDERFNPLITDSGLPRLLSDDTVFSNLKVSAAMGYLAPEYITTGRFTEKSDIYAFGVIILQILSGKHALSSTMRLAAETHKFEDFMDPNLEGKFSEDEAVMMAELALACTHELPEKRPTIDEVIEQLNKSGRTF</sequence>
<keyword evidence="5 8" id="KW-1133">Transmembrane helix</keyword>
<keyword evidence="2" id="KW-0433">Leucine-rich repeat</keyword>
<evidence type="ECO:0000256" key="8">
    <source>
        <dbReference type="SAM" id="Phobius"/>
    </source>
</evidence>
<dbReference type="GO" id="GO:0033612">
    <property type="term" value="F:receptor serine/threonine kinase binding"/>
    <property type="evidence" value="ECO:0007669"/>
    <property type="project" value="TreeGrafter"/>
</dbReference>
<dbReference type="Gramene" id="Kaladp0032s0012.1.v1.1">
    <property type="protein sequence ID" value="Kaladp0032s0012.1.v1.1"/>
    <property type="gene ID" value="Kaladp0032s0012.v1.1"/>
</dbReference>
<evidence type="ECO:0000256" key="3">
    <source>
        <dbReference type="ARBA" id="ARBA00022692"/>
    </source>
</evidence>
<name>A0A7N0TBR2_KALFE</name>
<dbReference type="PROSITE" id="PS50011">
    <property type="entry name" value="PROTEIN_KINASE_DOM"/>
    <property type="match status" value="1"/>
</dbReference>
<dbReference type="Pfam" id="PF00560">
    <property type="entry name" value="LRR_1"/>
    <property type="match status" value="1"/>
</dbReference>
<keyword evidence="4" id="KW-0677">Repeat</keyword>
<dbReference type="PANTHER" id="PTHR48056">
    <property type="entry name" value="LRR RECEPTOR-LIKE SERINE/THREONINE-PROTEIN KINASE-RELATED"/>
    <property type="match status" value="1"/>
</dbReference>
<evidence type="ECO:0000256" key="9">
    <source>
        <dbReference type="SAM" id="SignalP"/>
    </source>
</evidence>
<evidence type="ECO:0000256" key="6">
    <source>
        <dbReference type="ARBA" id="ARBA00023136"/>
    </source>
</evidence>
<evidence type="ECO:0000256" key="2">
    <source>
        <dbReference type="ARBA" id="ARBA00022614"/>
    </source>
</evidence>
<protein>
    <recommendedName>
        <fullName evidence="10">Protein kinase domain-containing protein</fullName>
    </recommendedName>
</protein>
<dbReference type="InterPro" id="IPR011009">
    <property type="entry name" value="Kinase-like_dom_sf"/>
</dbReference>
<dbReference type="FunFam" id="3.80.10.10:FF:000379">
    <property type="entry name" value="Protein NSP-INTERACTING KINASE 2"/>
    <property type="match status" value="1"/>
</dbReference>
<dbReference type="Pfam" id="PF08263">
    <property type="entry name" value="LRRNT_2"/>
    <property type="match status" value="1"/>
</dbReference>
<keyword evidence="7" id="KW-0325">Glycoprotein</keyword>
<dbReference type="InterPro" id="IPR013210">
    <property type="entry name" value="LRR_N_plant-typ"/>
</dbReference>
<dbReference type="InterPro" id="IPR000719">
    <property type="entry name" value="Prot_kinase_dom"/>
</dbReference>
<evidence type="ECO:0000256" key="1">
    <source>
        <dbReference type="ARBA" id="ARBA00004370"/>
    </source>
</evidence>
<feature type="chain" id="PRO_5029760559" description="Protein kinase domain-containing protein" evidence="9">
    <location>
        <begin position="25"/>
        <end position="662"/>
    </location>
</feature>
<dbReference type="EnsemblPlants" id="Kaladp0032s0012.1.v1.1">
    <property type="protein sequence ID" value="Kaladp0032s0012.1.v1.1"/>
    <property type="gene ID" value="Kaladp0032s0012.v1.1"/>
</dbReference>
<dbReference type="PANTHER" id="PTHR48056:SF37">
    <property type="entry name" value="PROTEIN KINASE DOMAIN-CONTAINING PROTEIN"/>
    <property type="match status" value="1"/>
</dbReference>
<dbReference type="InterPro" id="IPR001245">
    <property type="entry name" value="Ser-Thr/Tyr_kinase_cat_dom"/>
</dbReference>
<comment type="subcellular location">
    <subcellularLocation>
        <location evidence="1">Membrane</location>
    </subcellularLocation>
</comment>
<reference evidence="11" key="1">
    <citation type="submission" date="2021-01" db="UniProtKB">
        <authorList>
            <consortium name="EnsemblPlants"/>
        </authorList>
    </citation>
    <scope>IDENTIFICATION</scope>
</reference>
<dbReference type="Gene3D" id="3.80.10.10">
    <property type="entry name" value="Ribonuclease Inhibitor"/>
    <property type="match status" value="2"/>
</dbReference>
<evidence type="ECO:0000313" key="11">
    <source>
        <dbReference type="EnsemblPlants" id="Kaladp0032s0012.1.v1.1"/>
    </source>
</evidence>
<dbReference type="GO" id="GO:0005524">
    <property type="term" value="F:ATP binding"/>
    <property type="evidence" value="ECO:0007669"/>
    <property type="project" value="InterPro"/>
</dbReference>
<dbReference type="CDD" id="cd14066">
    <property type="entry name" value="STKc_IRAK"/>
    <property type="match status" value="1"/>
</dbReference>
<dbReference type="Pfam" id="PF13855">
    <property type="entry name" value="LRR_8"/>
    <property type="match status" value="1"/>
</dbReference>
<evidence type="ECO:0000256" key="4">
    <source>
        <dbReference type="ARBA" id="ARBA00022737"/>
    </source>
</evidence>
<dbReference type="GO" id="GO:0004672">
    <property type="term" value="F:protein kinase activity"/>
    <property type="evidence" value="ECO:0007669"/>
    <property type="project" value="InterPro"/>
</dbReference>
<accession>A0A7N0TBR2</accession>
<dbReference type="Pfam" id="PF07714">
    <property type="entry name" value="PK_Tyr_Ser-Thr"/>
    <property type="match status" value="1"/>
</dbReference>
<dbReference type="OMA" id="CNEHHKV"/>
<dbReference type="AlphaFoldDB" id="A0A7N0TBR2"/>
<keyword evidence="3 8" id="KW-0812">Transmembrane</keyword>
<organism evidence="11 12">
    <name type="scientific">Kalanchoe fedtschenkoi</name>
    <name type="common">Lavender scallops</name>
    <name type="synonym">South American air plant</name>
    <dbReference type="NCBI Taxonomy" id="63787"/>
    <lineage>
        <taxon>Eukaryota</taxon>
        <taxon>Viridiplantae</taxon>
        <taxon>Streptophyta</taxon>
        <taxon>Embryophyta</taxon>
        <taxon>Tracheophyta</taxon>
        <taxon>Spermatophyta</taxon>
        <taxon>Magnoliopsida</taxon>
        <taxon>eudicotyledons</taxon>
        <taxon>Gunneridae</taxon>
        <taxon>Pentapetalae</taxon>
        <taxon>Saxifragales</taxon>
        <taxon>Crassulaceae</taxon>
        <taxon>Kalanchoe</taxon>
    </lineage>
</organism>
<evidence type="ECO:0000256" key="5">
    <source>
        <dbReference type="ARBA" id="ARBA00022989"/>
    </source>
</evidence>
<evidence type="ECO:0000259" key="10">
    <source>
        <dbReference type="PROSITE" id="PS50011"/>
    </source>
</evidence>
<dbReference type="InterPro" id="IPR001611">
    <property type="entry name" value="Leu-rich_rpt"/>
</dbReference>
<dbReference type="SUPFAM" id="SSF56112">
    <property type="entry name" value="Protein kinase-like (PK-like)"/>
    <property type="match status" value="1"/>
</dbReference>
<dbReference type="InterPro" id="IPR050647">
    <property type="entry name" value="Plant_LRR-RLKs"/>
</dbReference>
<proteinExistence type="predicted"/>
<dbReference type="Gene3D" id="3.30.200.20">
    <property type="entry name" value="Phosphorylase Kinase, domain 1"/>
    <property type="match status" value="1"/>
</dbReference>
<dbReference type="Proteomes" id="UP000594263">
    <property type="component" value="Unplaced"/>
</dbReference>
<dbReference type="SUPFAM" id="SSF52058">
    <property type="entry name" value="L domain-like"/>
    <property type="match status" value="1"/>
</dbReference>
<feature type="domain" description="Protein kinase" evidence="10">
    <location>
        <begin position="388"/>
        <end position="662"/>
    </location>
</feature>
<keyword evidence="6 8" id="KW-0472">Membrane</keyword>
<keyword evidence="9" id="KW-0732">Signal</keyword>
<feature type="transmembrane region" description="Helical" evidence="8">
    <location>
        <begin position="287"/>
        <end position="311"/>
    </location>
</feature>
<dbReference type="GO" id="GO:0016020">
    <property type="term" value="C:membrane"/>
    <property type="evidence" value="ECO:0007669"/>
    <property type="project" value="UniProtKB-SubCell"/>
</dbReference>
<dbReference type="InterPro" id="IPR032675">
    <property type="entry name" value="LRR_dom_sf"/>
</dbReference>
<dbReference type="FunFam" id="3.30.200.20:FF:000371">
    <property type="entry name" value="Protein NSP-INTERACTING KINASE 2"/>
    <property type="match status" value="1"/>
</dbReference>
<feature type="signal peptide" evidence="9">
    <location>
        <begin position="1"/>
        <end position="24"/>
    </location>
</feature>
<evidence type="ECO:0000256" key="7">
    <source>
        <dbReference type="ARBA" id="ARBA00023180"/>
    </source>
</evidence>
<keyword evidence="12" id="KW-1185">Reference proteome</keyword>
<evidence type="ECO:0000313" key="12">
    <source>
        <dbReference type="Proteomes" id="UP000594263"/>
    </source>
</evidence>